<dbReference type="AlphaFoldDB" id="U1GDN1"/>
<dbReference type="Gene3D" id="3.40.630.30">
    <property type="match status" value="1"/>
</dbReference>
<gene>
    <name evidence="2" type="ORF">EPUS_00355</name>
</gene>
<dbReference type="PANTHER" id="PTHR42791">
    <property type="entry name" value="GNAT FAMILY ACETYLTRANSFERASE"/>
    <property type="match status" value="1"/>
</dbReference>
<dbReference type="OrthoDB" id="2115692at2759"/>
<dbReference type="SUPFAM" id="SSF55729">
    <property type="entry name" value="Acyl-CoA N-acyltransferases (Nat)"/>
    <property type="match status" value="1"/>
</dbReference>
<evidence type="ECO:0000313" key="2">
    <source>
        <dbReference type="EMBL" id="ERF70168.1"/>
    </source>
</evidence>
<dbReference type="RefSeq" id="XP_007804203.1">
    <property type="nucleotide sequence ID" value="XM_007806012.1"/>
</dbReference>
<dbReference type="PANTHER" id="PTHR42791:SF14">
    <property type="entry name" value="N-ACETYLTRANSFERASE DOMAIN-CONTAINING PROTEIN"/>
    <property type="match status" value="1"/>
</dbReference>
<dbReference type="eggNOG" id="ENOG502SQRM">
    <property type="taxonomic scope" value="Eukaryota"/>
</dbReference>
<dbReference type="EMBL" id="KE721353">
    <property type="protein sequence ID" value="ERF70168.1"/>
    <property type="molecule type" value="Genomic_DNA"/>
</dbReference>
<evidence type="ECO:0000313" key="3">
    <source>
        <dbReference type="Proteomes" id="UP000019373"/>
    </source>
</evidence>
<protein>
    <recommendedName>
        <fullName evidence="1">N-acetyltransferase domain-containing protein</fullName>
    </recommendedName>
</protein>
<dbReference type="GeneID" id="19235418"/>
<dbReference type="OMA" id="EMDRRWW"/>
<organism evidence="2 3">
    <name type="scientific">Endocarpon pusillum (strain Z07020 / HMAS-L-300199)</name>
    <name type="common">Lichen-forming fungus</name>
    <dbReference type="NCBI Taxonomy" id="1263415"/>
    <lineage>
        <taxon>Eukaryota</taxon>
        <taxon>Fungi</taxon>
        <taxon>Dikarya</taxon>
        <taxon>Ascomycota</taxon>
        <taxon>Pezizomycotina</taxon>
        <taxon>Eurotiomycetes</taxon>
        <taxon>Chaetothyriomycetidae</taxon>
        <taxon>Verrucariales</taxon>
        <taxon>Verrucariaceae</taxon>
        <taxon>Endocarpon</taxon>
    </lineage>
</organism>
<dbReference type="PROSITE" id="PS51186">
    <property type="entry name" value="GNAT"/>
    <property type="match status" value="1"/>
</dbReference>
<name>U1GDN1_ENDPU</name>
<feature type="domain" description="N-acetyltransferase" evidence="1">
    <location>
        <begin position="3"/>
        <end position="211"/>
    </location>
</feature>
<dbReference type="Proteomes" id="UP000019373">
    <property type="component" value="Unassembled WGS sequence"/>
</dbReference>
<keyword evidence="3" id="KW-1185">Reference proteome</keyword>
<sequence>MPLKLLTAEPGDIPRIVQLEDEAFADSPLTPILFPGGKSQDSQDTYVENLLQQWQDNSASRTIKVIDTDLDGEIIAFARWYIFIGDDVRFIKTDPNERHNMPGSNEAACNEFFGGLLKIRARILGRNPHCFLSTLCTDPQHQRRGAGTMLIQWGCDIAQKHGVPSFLEASPAGLPVYQKSGFEEVDRFVFNLEKYGGEGSRVNVQMIKYPETASKIVQNDEKLQA</sequence>
<dbReference type="InterPro" id="IPR016181">
    <property type="entry name" value="Acyl_CoA_acyltransferase"/>
</dbReference>
<dbReference type="HOGENOM" id="CLU_060131_6_5_1"/>
<accession>U1GDN1</accession>
<dbReference type="InterPro" id="IPR052523">
    <property type="entry name" value="Trichothecene_AcTrans"/>
</dbReference>
<reference evidence="3" key="1">
    <citation type="journal article" date="2014" name="BMC Genomics">
        <title>Genome characteristics reveal the impact of lichenization on lichen-forming fungus Endocarpon pusillum Hedwig (Verrucariales, Ascomycota).</title>
        <authorList>
            <person name="Wang Y.-Y."/>
            <person name="Liu B."/>
            <person name="Zhang X.-Y."/>
            <person name="Zhou Q.-M."/>
            <person name="Zhang T."/>
            <person name="Li H."/>
            <person name="Yu Y.-F."/>
            <person name="Zhang X.-L."/>
            <person name="Hao X.-Y."/>
            <person name="Wang M."/>
            <person name="Wang L."/>
            <person name="Wei J.-C."/>
        </authorList>
    </citation>
    <scope>NUCLEOTIDE SEQUENCE [LARGE SCALE GENOMIC DNA]</scope>
    <source>
        <strain evidence="3">Z07020 / HMAS-L-300199</strain>
    </source>
</reference>
<dbReference type="CDD" id="cd04301">
    <property type="entry name" value="NAT_SF"/>
    <property type="match status" value="1"/>
</dbReference>
<dbReference type="Pfam" id="PF00583">
    <property type="entry name" value="Acetyltransf_1"/>
    <property type="match status" value="1"/>
</dbReference>
<dbReference type="GO" id="GO:0016747">
    <property type="term" value="F:acyltransferase activity, transferring groups other than amino-acyl groups"/>
    <property type="evidence" value="ECO:0007669"/>
    <property type="project" value="InterPro"/>
</dbReference>
<evidence type="ECO:0000259" key="1">
    <source>
        <dbReference type="PROSITE" id="PS51186"/>
    </source>
</evidence>
<dbReference type="InterPro" id="IPR000182">
    <property type="entry name" value="GNAT_dom"/>
</dbReference>
<proteinExistence type="predicted"/>